<accession>A0ABR2S5D6</accession>
<evidence type="ECO:0000313" key="2">
    <source>
        <dbReference type="Proteomes" id="UP001396334"/>
    </source>
</evidence>
<comment type="caution">
    <text evidence="1">The sequence shown here is derived from an EMBL/GenBank/DDBJ whole genome shotgun (WGS) entry which is preliminary data.</text>
</comment>
<evidence type="ECO:0000313" key="1">
    <source>
        <dbReference type="EMBL" id="KAK9020442.1"/>
    </source>
</evidence>
<sequence length="106" mass="12058">MESDLFEDLKDGNFQWEVLPPLYVPLLTSQVSNTEFSQGTFKINGKMIIISCGNDIFMCDAEHNEWTTKELSTEDPFAQFCAINFTMDCLHVEENGLFDPTEHGIS</sequence>
<evidence type="ECO:0008006" key="3">
    <source>
        <dbReference type="Google" id="ProtNLM"/>
    </source>
</evidence>
<dbReference type="Proteomes" id="UP001396334">
    <property type="component" value="Unassembled WGS sequence"/>
</dbReference>
<organism evidence="1 2">
    <name type="scientific">Hibiscus sabdariffa</name>
    <name type="common">roselle</name>
    <dbReference type="NCBI Taxonomy" id="183260"/>
    <lineage>
        <taxon>Eukaryota</taxon>
        <taxon>Viridiplantae</taxon>
        <taxon>Streptophyta</taxon>
        <taxon>Embryophyta</taxon>
        <taxon>Tracheophyta</taxon>
        <taxon>Spermatophyta</taxon>
        <taxon>Magnoliopsida</taxon>
        <taxon>eudicotyledons</taxon>
        <taxon>Gunneridae</taxon>
        <taxon>Pentapetalae</taxon>
        <taxon>rosids</taxon>
        <taxon>malvids</taxon>
        <taxon>Malvales</taxon>
        <taxon>Malvaceae</taxon>
        <taxon>Malvoideae</taxon>
        <taxon>Hibiscus</taxon>
    </lineage>
</organism>
<dbReference type="EMBL" id="JBBPBN010000016">
    <property type="protein sequence ID" value="KAK9020442.1"/>
    <property type="molecule type" value="Genomic_DNA"/>
</dbReference>
<gene>
    <name evidence="1" type="ORF">V6N11_010466</name>
</gene>
<proteinExistence type="predicted"/>
<name>A0ABR2S5D6_9ROSI</name>
<reference evidence="1 2" key="1">
    <citation type="journal article" date="2024" name="G3 (Bethesda)">
        <title>Genome assembly of Hibiscus sabdariffa L. provides insights into metabolisms of medicinal natural products.</title>
        <authorList>
            <person name="Kim T."/>
        </authorList>
    </citation>
    <scope>NUCLEOTIDE SEQUENCE [LARGE SCALE GENOMIC DNA]</scope>
    <source>
        <strain evidence="1">TK-2024</strain>
        <tissue evidence="1">Old leaves</tissue>
    </source>
</reference>
<protein>
    <recommendedName>
        <fullName evidence="3">F-box protein</fullName>
    </recommendedName>
</protein>
<keyword evidence="2" id="KW-1185">Reference proteome</keyword>